<evidence type="ECO:0000256" key="3">
    <source>
        <dbReference type="ARBA" id="ARBA00012417"/>
    </source>
</evidence>
<dbReference type="NCBIfam" id="NF005298">
    <property type="entry name" value="PRK06826.1"/>
    <property type="match status" value="1"/>
</dbReference>
<dbReference type="InterPro" id="IPR003141">
    <property type="entry name" value="Pol/His_phosphatase_N"/>
</dbReference>
<dbReference type="InterPro" id="IPR004013">
    <property type="entry name" value="PHP_dom"/>
</dbReference>
<evidence type="ECO:0000256" key="5">
    <source>
        <dbReference type="ARBA" id="ARBA00022679"/>
    </source>
</evidence>
<dbReference type="Pfam" id="PF02811">
    <property type="entry name" value="PHP"/>
    <property type="match status" value="1"/>
</dbReference>
<dbReference type="EMBL" id="AGEI01000011">
    <property type="protein sequence ID" value="EHR35704.1"/>
    <property type="molecule type" value="Genomic_DNA"/>
</dbReference>
<comment type="subcellular location">
    <subcellularLocation>
        <location evidence="1">Cytoplasm</location>
    </subcellularLocation>
</comment>
<sequence>MIEFTHLHLHTEYSLLDGFCRIDKVLDRCEQYNMKSVAITDHGVMFGVIEFYKKAKARGIKPIIGCEIYVTPGDYKSKTTDDKKRYHLILLAENWNGYQNLIKLVSEAHINGFYYKPRVDKNLLRKHSDGLICLSACLSGEVQDFLRVDDYDSAKNAALEYRDIFGKDNFFLELQDHGLMEQKKVNIFLKKLSKELSIPLVATNDAHYTDQDDAKTHDVLLCIGTGATVNQDKRMRFPNNQFYFKSQEEMNELFKDSPEALANTQVIAERCNVDFVFHEMHLPHFEINQNHAEYLKEMTLKGINTKYETVSSEILERTKFELDMIERMGFTDYFLIVSDFIDYAKKNGIPVGPGRGSAAGSIVSYALGITGIDPIKYDLLFERFLNPERVSMPDIDIDFCYERRDEVIEYVKSKYGEDKVAQIVTFGTMAARNAIRDVGRALDIDYATVDKIAKQIPQELNMTIEKALKVSKDFYQSYIDSSEKRELIDMAMAVEGMPRHTSTHAAGVVIASKSIDEFVPLIKNGEQISTQYNMIELEELGLLKMDFLGLRTLTVISDAVKLIYYNKGLKVNIYDIDVNDKKVMNLFTNAETIGIFQFESEGMRAFLRDLKPTRFDDLIAANSLFRPGPMNEIPNYIKNSHNQANIQYLHPKLKPILETTYGTIVFQEQVMQIVQQLAGFSLGEADNLRRAMGKKKMDVMEENREYFVHGKIENGEIILPGAIRNGVDEITANKIYDLMIDFAKYAFNKSHSAAYSYIAMQTAWLKTYYPEEFMASLLSSVMGNTAKVYLYIKEAKNLGIEILPPSVNSSFNKFSVENGKIRMGLSTIKTVGKNLVDSIIMERKKSPFISFEDFIERMVKSKTSNINKAAIEALILSGAMDSFGLKRSQMYQVYIPMIESFSTSGRNVLTGQEDIFSILNDENTSFEIPNMDEFPKRELLKKEKEYLGVYITDHPYNSYNELVKDRINFTTLDLLNGDIKYNKSVYFGGIITSVKQILTKRNDDMAFLELEDNYGSIEAVVFPSIFTKYRELIKEDNAIFINGTLQINDRDSANIIINGIKEINRENFSQNVHNNVIIDKDKSLFLRLQTFDEKLYKQIRELLVKNKGKSEVIIYFADTEKSSRLKNIYVDLENKQLVNNLYSLLGSDNVVIE</sequence>
<dbReference type="InterPro" id="IPR004365">
    <property type="entry name" value="NA-bd_OB_tRNA"/>
</dbReference>
<dbReference type="OrthoDB" id="9803237at2"/>
<dbReference type="GeneID" id="96998403"/>
<dbReference type="GO" id="GO:0003676">
    <property type="term" value="F:nucleic acid binding"/>
    <property type="evidence" value="ECO:0007669"/>
    <property type="project" value="InterPro"/>
</dbReference>
<protein>
    <recommendedName>
        <fullName evidence="4">DNA polymerase III subunit alpha</fullName>
        <ecNumber evidence="3">2.7.7.7</ecNumber>
    </recommendedName>
</protein>
<dbReference type="InterPro" id="IPR004805">
    <property type="entry name" value="DnaE2/DnaE/PolC"/>
</dbReference>
<keyword evidence="8" id="KW-0239">DNA-directed DNA polymerase</keyword>
<dbReference type="Gene3D" id="3.20.20.140">
    <property type="entry name" value="Metal-dependent hydrolases"/>
    <property type="match status" value="1"/>
</dbReference>
<dbReference type="EC" id="2.7.7.7" evidence="3"/>
<dbReference type="SMART" id="SM00481">
    <property type="entry name" value="POLIIIAc"/>
    <property type="match status" value="1"/>
</dbReference>
<dbReference type="Pfam" id="PF07733">
    <property type="entry name" value="DNA_pol3_alpha"/>
    <property type="match status" value="1"/>
</dbReference>
<dbReference type="PANTHER" id="PTHR32294">
    <property type="entry name" value="DNA POLYMERASE III SUBUNIT ALPHA"/>
    <property type="match status" value="1"/>
</dbReference>
<dbReference type="GO" id="GO:0006260">
    <property type="term" value="P:DNA replication"/>
    <property type="evidence" value="ECO:0007669"/>
    <property type="project" value="UniProtKB-KW"/>
</dbReference>
<evidence type="ECO:0000256" key="9">
    <source>
        <dbReference type="ARBA" id="ARBA00025611"/>
    </source>
</evidence>
<dbReference type="InterPro" id="IPR029460">
    <property type="entry name" value="DNAPol_HHH"/>
</dbReference>
<dbReference type="Pfam" id="PF14579">
    <property type="entry name" value="HHH_6"/>
    <property type="match status" value="1"/>
</dbReference>
<reference evidence="12 13" key="1">
    <citation type="submission" date="2012-01" db="EMBL/GenBank/DDBJ databases">
        <title>The Genome Sequence of Helcococcus kunzii ATCC 51366.</title>
        <authorList>
            <consortium name="The Broad Institute Genome Sequencing Platform"/>
            <person name="Earl A."/>
            <person name="Ward D."/>
            <person name="Feldgarden M."/>
            <person name="Gevers D."/>
            <person name="Huys G."/>
            <person name="Young S.K."/>
            <person name="Zeng Q."/>
            <person name="Gargeya S."/>
            <person name="Fitzgerald M."/>
            <person name="Haas B."/>
            <person name="Abouelleil A."/>
            <person name="Alvarado L."/>
            <person name="Arachchi H.M."/>
            <person name="Berlin A."/>
            <person name="Chapman S.B."/>
            <person name="Gearin G."/>
            <person name="Goldberg J."/>
            <person name="Griggs A."/>
            <person name="Gujja S."/>
            <person name="Hansen M."/>
            <person name="Heiman D."/>
            <person name="Howarth C."/>
            <person name="Larimer J."/>
            <person name="Lui A."/>
            <person name="MacDonald P.J.P."/>
            <person name="McCowen C."/>
            <person name="Montmayeur A."/>
            <person name="Murphy C."/>
            <person name="Neiman D."/>
            <person name="Pearson M."/>
            <person name="Priest M."/>
            <person name="Roberts A."/>
            <person name="Saif S."/>
            <person name="Shea T."/>
            <person name="Sisk P."/>
            <person name="Stolte C."/>
            <person name="Sykes S."/>
            <person name="Wortman J."/>
            <person name="Nusbaum C."/>
            <person name="Birren B."/>
        </authorList>
    </citation>
    <scope>NUCLEOTIDE SEQUENCE [LARGE SCALE GENOMIC DNA]</scope>
    <source>
        <strain evidence="12 13">ATCC 51366</strain>
    </source>
</reference>
<dbReference type="eggNOG" id="COG0587">
    <property type="taxonomic scope" value="Bacteria"/>
</dbReference>
<proteinExistence type="inferred from homology"/>
<evidence type="ECO:0000256" key="8">
    <source>
        <dbReference type="ARBA" id="ARBA00022932"/>
    </source>
</evidence>
<keyword evidence="6" id="KW-0548">Nucleotidyltransferase</keyword>
<evidence type="ECO:0000256" key="10">
    <source>
        <dbReference type="ARBA" id="ARBA00049244"/>
    </source>
</evidence>
<dbReference type="STRING" id="883114.HMPREF9709_00395"/>
<gene>
    <name evidence="12" type="ORF">HMPREF9709_00395</name>
</gene>
<dbReference type="Gene3D" id="1.10.150.870">
    <property type="match status" value="1"/>
</dbReference>
<dbReference type="InterPro" id="IPR016195">
    <property type="entry name" value="Pol/histidinol_Pase-like"/>
</dbReference>
<dbReference type="HOGENOM" id="CLU_001600_0_0_9"/>
<evidence type="ECO:0000256" key="6">
    <source>
        <dbReference type="ARBA" id="ARBA00022695"/>
    </source>
</evidence>
<dbReference type="SUPFAM" id="SSF160975">
    <property type="entry name" value="AF1531-like"/>
    <property type="match status" value="1"/>
</dbReference>
<dbReference type="Pfam" id="PF01336">
    <property type="entry name" value="tRNA_anti-codon"/>
    <property type="match status" value="1"/>
</dbReference>
<keyword evidence="5" id="KW-0808">Transferase</keyword>
<accession>H3NM34</accession>
<evidence type="ECO:0000256" key="2">
    <source>
        <dbReference type="ARBA" id="ARBA00009496"/>
    </source>
</evidence>
<dbReference type="SUPFAM" id="SSF89550">
    <property type="entry name" value="PHP domain-like"/>
    <property type="match status" value="1"/>
</dbReference>
<dbReference type="PANTHER" id="PTHR32294:SF0">
    <property type="entry name" value="DNA POLYMERASE III SUBUNIT ALPHA"/>
    <property type="match status" value="1"/>
</dbReference>
<dbReference type="CDD" id="cd04485">
    <property type="entry name" value="DnaE_OBF"/>
    <property type="match status" value="1"/>
</dbReference>
<dbReference type="InterPro" id="IPR011708">
    <property type="entry name" value="DNA_pol3_alpha_NTPase_dom"/>
</dbReference>
<dbReference type="RefSeq" id="WP_005397454.1">
    <property type="nucleotide sequence ID" value="NZ_JH601088.1"/>
</dbReference>
<comment type="catalytic activity">
    <reaction evidence="10">
        <text>DNA(n) + a 2'-deoxyribonucleoside 5'-triphosphate = DNA(n+1) + diphosphate</text>
        <dbReference type="Rhea" id="RHEA:22508"/>
        <dbReference type="Rhea" id="RHEA-COMP:17339"/>
        <dbReference type="Rhea" id="RHEA-COMP:17340"/>
        <dbReference type="ChEBI" id="CHEBI:33019"/>
        <dbReference type="ChEBI" id="CHEBI:61560"/>
        <dbReference type="ChEBI" id="CHEBI:173112"/>
        <dbReference type="EC" id="2.7.7.7"/>
    </reaction>
</comment>
<comment type="function">
    <text evidence="9">DNA polymerase III is a complex, multichain enzyme responsible for most of the replicative synthesis in bacteria. This DNA polymerase also exhibits 3' to 5' exonuclease activity. The alpha chain is the DNA polymerase.</text>
</comment>
<comment type="caution">
    <text evidence="12">The sequence shown here is derived from an EMBL/GenBank/DDBJ whole genome shotgun (WGS) entry which is preliminary data.</text>
</comment>
<dbReference type="AlphaFoldDB" id="H3NM34"/>
<evidence type="ECO:0000259" key="11">
    <source>
        <dbReference type="SMART" id="SM00481"/>
    </source>
</evidence>
<keyword evidence="13" id="KW-1185">Reference proteome</keyword>
<evidence type="ECO:0000313" key="13">
    <source>
        <dbReference type="Proteomes" id="UP000004191"/>
    </source>
</evidence>
<dbReference type="GO" id="GO:0003887">
    <property type="term" value="F:DNA-directed DNA polymerase activity"/>
    <property type="evidence" value="ECO:0007669"/>
    <property type="project" value="UniProtKB-KW"/>
</dbReference>
<dbReference type="GO" id="GO:0005737">
    <property type="term" value="C:cytoplasm"/>
    <property type="evidence" value="ECO:0007669"/>
    <property type="project" value="UniProtKB-SubCell"/>
</dbReference>
<feature type="domain" description="Polymerase/histidinol phosphatase N-terminal" evidence="11">
    <location>
        <begin position="5"/>
        <end position="72"/>
    </location>
</feature>
<evidence type="ECO:0000313" key="12">
    <source>
        <dbReference type="EMBL" id="EHR35704.1"/>
    </source>
</evidence>
<dbReference type="NCBIfam" id="TIGR00594">
    <property type="entry name" value="polc"/>
    <property type="match status" value="1"/>
</dbReference>
<dbReference type="CDD" id="cd12113">
    <property type="entry name" value="PHP_PolIIIA_DnaE3"/>
    <property type="match status" value="1"/>
</dbReference>
<dbReference type="InterPro" id="IPR040982">
    <property type="entry name" value="DNA_pol3_finger"/>
</dbReference>
<evidence type="ECO:0000256" key="7">
    <source>
        <dbReference type="ARBA" id="ARBA00022705"/>
    </source>
</evidence>
<organism evidence="12 13">
    <name type="scientific">Helcococcus kunzii ATCC 51366</name>
    <dbReference type="NCBI Taxonomy" id="883114"/>
    <lineage>
        <taxon>Bacteria</taxon>
        <taxon>Bacillati</taxon>
        <taxon>Bacillota</taxon>
        <taxon>Tissierellia</taxon>
        <taxon>Tissierellales</taxon>
        <taxon>Peptoniphilaceae</taxon>
        <taxon>Helcococcus</taxon>
    </lineage>
</organism>
<dbReference type="Gene3D" id="1.10.10.1600">
    <property type="entry name" value="Bacterial DNA polymerase III alpha subunit, thumb domain"/>
    <property type="match status" value="1"/>
</dbReference>
<evidence type="ECO:0000256" key="1">
    <source>
        <dbReference type="ARBA" id="ARBA00004496"/>
    </source>
</evidence>
<evidence type="ECO:0000256" key="4">
    <source>
        <dbReference type="ARBA" id="ARBA00019114"/>
    </source>
</evidence>
<dbReference type="PATRIC" id="fig|883114.3.peg.389"/>
<dbReference type="NCBIfam" id="NF004226">
    <property type="entry name" value="PRK05673.1"/>
    <property type="match status" value="1"/>
</dbReference>
<name>H3NM34_9FIRM</name>
<dbReference type="GO" id="GO:0008408">
    <property type="term" value="F:3'-5' exonuclease activity"/>
    <property type="evidence" value="ECO:0007669"/>
    <property type="project" value="InterPro"/>
</dbReference>
<dbReference type="Pfam" id="PF17657">
    <property type="entry name" value="DNA_pol3_finger"/>
    <property type="match status" value="1"/>
</dbReference>
<keyword evidence="7" id="KW-0235">DNA replication</keyword>
<comment type="similarity">
    <text evidence="2">Belongs to the DNA polymerase type-C family. DnaE subfamily.</text>
</comment>
<dbReference type="InterPro" id="IPR041931">
    <property type="entry name" value="DNA_pol3_alpha_thumb_dom"/>
</dbReference>
<dbReference type="Proteomes" id="UP000004191">
    <property type="component" value="Unassembled WGS sequence"/>
</dbReference>